<protein>
    <submittedName>
        <fullName evidence="2">Uncharacterized protein</fullName>
    </submittedName>
</protein>
<evidence type="ECO:0000313" key="2">
    <source>
        <dbReference type="EMBL" id="NNH67244.1"/>
    </source>
</evidence>
<feature type="region of interest" description="Disordered" evidence="1">
    <location>
        <begin position="12"/>
        <end position="105"/>
    </location>
</feature>
<feature type="compositionally biased region" description="Basic residues" evidence="1">
    <location>
        <begin position="122"/>
        <end position="131"/>
    </location>
</feature>
<feature type="region of interest" description="Disordered" evidence="1">
    <location>
        <begin position="122"/>
        <end position="143"/>
    </location>
</feature>
<evidence type="ECO:0000313" key="3">
    <source>
        <dbReference type="Proteomes" id="UP000530654"/>
    </source>
</evidence>
<dbReference type="AlphaFoldDB" id="A0A7Y2RA69"/>
<sequence>MASPWKILARLVSPGREQKRENGSTAKVTPDALAIAGSTETPAEESVNGTDRPASEELPRHGQVAAISVEPVHSKEAVNGGGDKVDLEDTKPVGAAHPDLSGGTGIDVTAAHDGATQIRRTVKVAPRKQRSPGKEAVAISNGSQASKIVHAADEMNLDEEIRVLRGQLAGKLKLQNARLRKMLERFER</sequence>
<proteinExistence type="predicted"/>
<reference evidence="2 3" key="1">
    <citation type="submission" date="2020-04" db="EMBL/GenBank/DDBJ databases">
        <title>Rhizobium bacterial biofertilizers improve the content of phenolic compounds of Lactuca sativa L. under non-saline and saline-stress conditions.</title>
        <authorList>
            <person name="Ayuso-Calles M."/>
            <person name="Garcia-Estevez I."/>
            <person name="Jimenez-Gomez A."/>
            <person name="Flores-Felix J.D."/>
            <person name="Escribano-Bailon M."/>
            <person name="Rivas R."/>
        </authorList>
    </citation>
    <scope>NUCLEOTIDE SEQUENCE [LARGE SCALE GENOMIC DNA]</scope>
    <source>
        <strain evidence="2 3">GPTR02</strain>
    </source>
</reference>
<evidence type="ECO:0000256" key="1">
    <source>
        <dbReference type="SAM" id="MobiDB-lite"/>
    </source>
</evidence>
<dbReference type="RefSeq" id="WP_170282553.1">
    <property type="nucleotide sequence ID" value="NZ_JABEQY010000035.1"/>
</dbReference>
<accession>A0A7Y2RA69</accession>
<comment type="caution">
    <text evidence="2">The sequence shown here is derived from an EMBL/GenBank/DDBJ whole genome shotgun (WGS) entry which is preliminary data.</text>
</comment>
<dbReference type="EMBL" id="JABEQY010000035">
    <property type="protein sequence ID" value="NNH67244.1"/>
    <property type="molecule type" value="Genomic_DNA"/>
</dbReference>
<dbReference type="Proteomes" id="UP000530654">
    <property type="component" value="Unassembled WGS sequence"/>
</dbReference>
<organism evidence="2 3">
    <name type="scientific">Rhizobium laguerreae</name>
    <dbReference type="NCBI Taxonomy" id="1076926"/>
    <lineage>
        <taxon>Bacteria</taxon>
        <taxon>Pseudomonadati</taxon>
        <taxon>Pseudomonadota</taxon>
        <taxon>Alphaproteobacteria</taxon>
        <taxon>Hyphomicrobiales</taxon>
        <taxon>Rhizobiaceae</taxon>
        <taxon>Rhizobium/Agrobacterium group</taxon>
        <taxon>Rhizobium</taxon>
    </lineage>
</organism>
<gene>
    <name evidence="2" type="ORF">HLI17_28945</name>
</gene>
<name>A0A7Y2RA69_9HYPH</name>